<dbReference type="GO" id="GO:0032259">
    <property type="term" value="P:methylation"/>
    <property type="evidence" value="ECO:0007669"/>
    <property type="project" value="UniProtKB-KW"/>
</dbReference>
<dbReference type="InterPro" id="IPR019734">
    <property type="entry name" value="TPR_rpt"/>
</dbReference>
<keyword evidence="2" id="KW-0808">Transferase</keyword>
<keyword evidence="3" id="KW-0949">S-adenosyl-L-methionine</keyword>
<dbReference type="RefSeq" id="WP_074984903.1">
    <property type="nucleotide sequence ID" value="NZ_CADFGN010000004.1"/>
</dbReference>
<feature type="repeat" description="TPR" evidence="4">
    <location>
        <begin position="490"/>
        <end position="523"/>
    </location>
</feature>
<evidence type="ECO:0000256" key="5">
    <source>
        <dbReference type="SAM" id="MobiDB-lite"/>
    </source>
</evidence>
<dbReference type="Proteomes" id="UP000183529">
    <property type="component" value="Unassembled WGS sequence"/>
</dbReference>
<proteinExistence type="predicted"/>
<feature type="region of interest" description="Disordered" evidence="5">
    <location>
        <begin position="48"/>
        <end position="108"/>
    </location>
</feature>
<evidence type="ECO:0000256" key="2">
    <source>
        <dbReference type="ARBA" id="ARBA00022679"/>
    </source>
</evidence>
<dbReference type="InterPro" id="IPR050903">
    <property type="entry name" value="Bact_Chemotaxis_MeTrfase"/>
</dbReference>
<dbReference type="PROSITE" id="PS50005">
    <property type="entry name" value="TPR"/>
    <property type="match status" value="1"/>
</dbReference>
<dbReference type="Pfam" id="PF01739">
    <property type="entry name" value="CheR"/>
    <property type="match status" value="1"/>
</dbReference>
<protein>
    <submittedName>
        <fullName evidence="7">MCP methyltransferase, CheR-type</fullName>
    </submittedName>
</protein>
<sequence length="565" mass="59402">MKTVDPRFSAWLLEETGIEAESLGAHALARAVASRAAAMIAAMLAASEGGEGGEGGNASAHGHASHHGGHRSVHHHGHHNAHHDSHRASHHGHAHAAPVQPPVPAQWEGGLALPDKVRDAYWTYLTTAPAERQALIDALVVPETWFFREREAFTALARIGAEHLTKHPGEVLRVLSVPCSTGEEPYSAAMALLDAGLSHAQFGIDALDISAASIEAAARAVYGRNAFRGDALSFRERYFHAGPDGWRLADTVRRAVHFERANLFEWLAAHPVRYDFIFCRNVLIYFDRAAQDRAIGLLRGRLADGGMIFVGPAETGLMMRHEFQSAYIPLAFGFRVPEAARADGEAAGPQALASSLAVGCLPGASVTANARAPVASAPGAVPPAALRPLHAAPPARAAGFVGVVPGAASAPAAAFSARAGAPLNGFSPGVTPTQNTAPLAPFTALSTRTQPSAPTPDAALREARRLADAGALDDAQRLATQAAQAAPHDAPTWYLLGLIADAQGNGALAQEHYRKAVYLEPGHYEALTHLAALLEVQGDAEGARRLMRRAERAAQRAPDRGGADA</sequence>
<dbReference type="SMART" id="SM00028">
    <property type="entry name" value="TPR"/>
    <property type="match status" value="2"/>
</dbReference>
<reference evidence="7 8" key="1">
    <citation type="submission" date="2016-10" db="EMBL/GenBank/DDBJ databases">
        <authorList>
            <person name="Varghese N."/>
            <person name="Submissions S."/>
        </authorList>
    </citation>
    <scope>NUCLEOTIDE SEQUENCE [LARGE SCALE GENOMIC DNA]</scope>
    <source>
        <strain evidence="7 8">LMG 22274</strain>
    </source>
</reference>
<dbReference type="PANTHER" id="PTHR24422:SF19">
    <property type="entry name" value="CHEMOTAXIS PROTEIN METHYLTRANSFERASE"/>
    <property type="match status" value="1"/>
</dbReference>
<feature type="compositionally biased region" description="Basic residues" evidence="5">
    <location>
        <begin position="63"/>
        <end position="81"/>
    </location>
</feature>
<evidence type="ECO:0000313" key="8">
    <source>
        <dbReference type="Proteomes" id="UP000183529"/>
    </source>
</evidence>
<dbReference type="GO" id="GO:0008757">
    <property type="term" value="F:S-adenosylmethionine-dependent methyltransferase activity"/>
    <property type="evidence" value="ECO:0007669"/>
    <property type="project" value="InterPro"/>
</dbReference>
<dbReference type="PROSITE" id="PS50123">
    <property type="entry name" value="CHER"/>
    <property type="match status" value="1"/>
</dbReference>
<dbReference type="AlphaFoldDB" id="A0AAQ1GIW5"/>
<dbReference type="PRINTS" id="PR00996">
    <property type="entry name" value="CHERMTFRASE"/>
</dbReference>
<dbReference type="Gene3D" id="1.25.40.10">
    <property type="entry name" value="Tetratricopeptide repeat domain"/>
    <property type="match status" value="1"/>
</dbReference>
<dbReference type="SUPFAM" id="SSF48452">
    <property type="entry name" value="TPR-like"/>
    <property type="match status" value="1"/>
</dbReference>
<dbReference type="Gene3D" id="3.40.50.150">
    <property type="entry name" value="Vaccinia Virus protein VP39"/>
    <property type="match status" value="1"/>
</dbReference>
<name>A0AAQ1GIW5_9BURK</name>
<comment type="caution">
    <text evidence="7">The sequence shown here is derived from an EMBL/GenBank/DDBJ whole genome shotgun (WGS) entry which is preliminary data.</text>
</comment>
<evidence type="ECO:0000256" key="4">
    <source>
        <dbReference type="PROSITE-ProRule" id="PRU00339"/>
    </source>
</evidence>
<dbReference type="InterPro" id="IPR022642">
    <property type="entry name" value="CheR_C"/>
</dbReference>
<dbReference type="PANTHER" id="PTHR24422">
    <property type="entry name" value="CHEMOTAXIS PROTEIN METHYLTRANSFERASE"/>
    <property type="match status" value="1"/>
</dbReference>
<dbReference type="InterPro" id="IPR011990">
    <property type="entry name" value="TPR-like_helical_dom_sf"/>
</dbReference>
<accession>A0AAQ1GIW5</accession>
<evidence type="ECO:0000256" key="1">
    <source>
        <dbReference type="ARBA" id="ARBA00022603"/>
    </source>
</evidence>
<organism evidence="7 8">
    <name type="scientific">Paraburkholderia tropica</name>
    <dbReference type="NCBI Taxonomy" id="92647"/>
    <lineage>
        <taxon>Bacteria</taxon>
        <taxon>Pseudomonadati</taxon>
        <taxon>Pseudomonadota</taxon>
        <taxon>Betaproteobacteria</taxon>
        <taxon>Burkholderiales</taxon>
        <taxon>Burkholderiaceae</taxon>
        <taxon>Paraburkholderia</taxon>
    </lineage>
</organism>
<feature type="domain" description="CheR-type methyltransferase" evidence="6">
    <location>
        <begin position="121"/>
        <end position="315"/>
    </location>
</feature>
<evidence type="ECO:0000313" key="7">
    <source>
        <dbReference type="EMBL" id="SEJ98111.1"/>
    </source>
</evidence>
<gene>
    <name evidence="7" type="ORF">SAMN05216550_11233</name>
</gene>
<keyword evidence="1 7" id="KW-0489">Methyltransferase</keyword>
<keyword evidence="4" id="KW-0802">TPR repeat</keyword>
<dbReference type="InterPro" id="IPR029063">
    <property type="entry name" value="SAM-dependent_MTases_sf"/>
</dbReference>
<evidence type="ECO:0000259" key="6">
    <source>
        <dbReference type="PROSITE" id="PS50123"/>
    </source>
</evidence>
<dbReference type="SMART" id="SM00138">
    <property type="entry name" value="MeTrc"/>
    <property type="match status" value="1"/>
</dbReference>
<evidence type="ECO:0000256" key="3">
    <source>
        <dbReference type="ARBA" id="ARBA00022691"/>
    </source>
</evidence>
<dbReference type="SUPFAM" id="SSF53335">
    <property type="entry name" value="S-adenosyl-L-methionine-dependent methyltransferases"/>
    <property type="match status" value="1"/>
</dbReference>
<dbReference type="EMBL" id="FNZM01000012">
    <property type="protein sequence ID" value="SEJ98111.1"/>
    <property type="molecule type" value="Genomic_DNA"/>
</dbReference>
<dbReference type="InterPro" id="IPR000780">
    <property type="entry name" value="CheR_MeTrfase"/>
</dbReference>